<dbReference type="AlphaFoldDB" id="A0A6A6J4N3"/>
<dbReference type="GeneID" id="54575872"/>
<feature type="compositionally biased region" description="Low complexity" evidence="1">
    <location>
        <begin position="100"/>
        <end position="112"/>
    </location>
</feature>
<dbReference type="EMBL" id="ML987189">
    <property type="protein sequence ID" value="KAF2257182.1"/>
    <property type="molecule type" value="Genomic_DNA"/>
</dbReference>
<evidence type="ECO:0000313" key="2">
    <source>
        <dbReference type="EMBL" id="KAF2257182.1"/>
    </source>
</evidence>
<dbReference type="RefSeq" id="XP_033692186.1">
    <property type="nucleotide sequence ID" value="XM_033822542.1"/>
</dbReference>
<feature type="compositionally biased region" description="Low complexity" evidence="1">
    <location>
        <begin position="165"/>
        <end position="178"/>
    </location>
</feature>
<dbReference type="Proteomes" id="UP000800094">
    <property type="component" value="Unassembled WGS sequence"/>
</dbReference>
<dbReference type="OrthoDB" id="3800349at2759"/>
<feature type="compositionally biased region" description="Basic and acidic residues" evidence="1">
    <location>
        <begin position="129"/>
        <end position="139"/>
    </location>
</feature>
<feature type="compositionally biased region" description="Basic and acidic residues" evidence="1">
    <location>
        <begin position="43"/>
        <end position="58"/>
    </location>
</feature>
<sequence>MAALAFKALHYGADRLPDKVWESIPGGFFTPPEKKKTKTNRRPIRENRYRSEQRQSDRGRRRSHRERTPPTDYSDYSGYDDTDYEKEYRRKERRRRAKSLGRSISRSLSRSLSRGRHKQRSGDSDGEYDEHAQMDRAERGPQFPPPPASEYRPYNPQDYAPPPGAAASAAPAGYAYPDPYDRRASSARPDYGYPPQVNNAFRPRSATAPSGSSTLTSPNSFPSRLTSRPPSKLSTASLLALPSPTLDALRSGSPLGANFTPSYEPPLAAVLHRTTTNSPQPTSATAARYTPGAAYAPSPVNAAMAPPPNPGYAPYNPADYTSPSPGYRASGNAYPSPPPFYRHQSQSQPSLPRDPYPEVQTQLAVYDQPPSRHGSTSSSHRYRKDDGKHHRARFENLDLHDKNLAASVGGAGIGAIGGRELEKKYEK</sequence>
<keyword evidence="3" id="KW-1185">Reference proteome</keyword>
<protein>
    <submittedName>
        <fullName evidence="2">Uncharacterized protein</fullName>
    </submittedName>
</protein>
<organism evidence="2 3">
    <name type="scientific">Trematosphaeria pertusa</name>
    <dbReference type="NCBI Taxonomy" id="390896"/>
    <lineage>
        <taxon>Eukaryota</taxon>
        <taxon>Fungi</taxon>
        <taxon>Dikarya</taxon>
        <taxon>Ascomycota</taxon>
        <taxon>Pezizomycotina</taxon>
        <taxon>Dothideomycetes</taxon>
        <taxon>Pleosporomycetidae</taxon>
        <taxon>Pleosporales</taxon>
        <taxon>Massarineae</taxon>
        <taxon>Trematosphaeriaceae</taxon>
        <taxon>Trematosphaeria</taxon>
    </lineage>
</organism>
<feature type="compositionally biased region" description="Polar residues" evidence="1">
    <location>
        <begin position="207"/>
        <end position="228"/>
    </location>
</feature>
<proteinExistence type="predicted"/>
<feature type="region of interest" description="Disordered" evidence="1">
    <location>
        <begin position="273"/>
        <end position="394"/>
    </location>
</feature>
<gene>
    <name evidence="2" type="ORF">BU26DRAFT_37797</name>
</gene>
<name>A0A6A6J4N3_9PLEO</name>
<reference evidence="2" key="1">
    <citation type="journal article" date="2020" name="Stud. Mycol.">
        <title>101 Dothideomycetes genomes: a test case for predicting lifestyles and emergence of pathogens.</title>
        <authorList>
            <person name="Haridas S."/>
            <person name="Albert R."/>
            <person name="Binder M."/>
            <person name="Bloem J."/>
            <person name="Labutti K."/>
            <person name="Salamov A."/>
            <person name="Andreopoulos B."/>
            <person name="Baker S."/>
            <person name="Barry K."/>
            <person name="Bills G."/>
            <person name="Bluhm B."/>
            <person name="Cannon C."/>
            <person name="Castanera R."/>
            <person name="Culley D."/>
            <person name="Daum C."/>
            <person name="Ezra D."/>
            <person name="Gonzalez J."/>
            <person name="Henrissat B."/>
            <person name="Kuo A."/>
            <person name="Liang C."/>
            <person name="Lipzen A."/>
            <person name="Lutzoni F."/>
            <person name="Magnuson J."/>
            <person name="Mondo S."/>
            <person name="Nolan M."/>
            <person name="Ohm R."/>
            <person name="Pangilinan J."/>
            <person name="Park H.-J."/>
            <person name="Ramirez L."/>
            <person name="Alfaro M."/>
            <person name="Sun H."/>
            <person name="Tritt A."/>
            <person name="Yoshinaga Y."/>
            <person name="Zwiers L.-H."/>
            <person name="Turgeon B."/>
            <person name="Goodwin S."/>
            <person name="Spatafora J."/>
            <person name="Crous P."/>
            <person name="Grigoriev I."/>
        </authorList>
    </citation>
    <scope>NUCLEOTIDE SEQUENCE</scope>
    <source>
        <strain evidence="2">CBS 122368</strain>
    </source>
</reference>
<evidence type="ECO:0000313" key="3">
    <source>
        <dbReference type="Proteomes" id="UP000800094"/>
    </source>
</evidence>
<evidence type="ECO:0000256" key="1">
    <source>
        <dbReference type="SAM" id="MobiDB-lite"/>
    </source>
</evidence>
<feature type="compositionally biased region" description="Polar residues" evidence="1">
    <location>
        <begin position="273"/>
        <end position="285"/>
    </location>
</feature>
<feature type="compositionally biased region" description="Basic and acidic residues" evidence="1">
    <location>
        <begin position="383"/>
        <end position="394"/>
    </location>
</feature>
<accession>A0A6A6J4N3</accession>
<feature type="region of interest" description="Disordered" evidence="1">
    <location>
        <begin position="19"/>
        <end position="236"/>
    </location>
</feature>